<keyword evidence="9" id="KW-0175">Coiled coil</keyword>
<comment type="caution">
    <text evidence="13">The sequence shown here is derived from an EMBL/GenBank/DDBJ whole genome shotgun (WGS) entry which is preliminary data.</text>
</comment>
<feature type="domain" description="DUF4139" evidence="11">
    <location>
        <begin position="233"/>
        <end position="602"/>
    </location>
</feature>
<dbReference type="Pfam" id="PF13598">
    <property type="entry name" value="DUF4139"/>
    <property type="match status" value="1"/>
</dbReference>
<evidence type="ECO:0000256" key="6">
    <source>
        <dbReference type="ARBA" id="ARBA00023125"/>
    </source>
</evidence>
<dbReference type="PANTHER" id="PTHR31005:SF8">
    <property type="entry name" value="DUF4139 DOMAIN-CONTAINING PROTEIN"/>
    <property type="match status" value="1"/>
</dbReference>
<reference evidence="13 14" key="1">
    <citation type="submission" date="2023-09" db="EMBL/GenBank/DDBJ databases">
        <title>Pangenome analysis of Batrachochytrium dendrobatidis and related Chytrids.</title>
        <authorList>
            <person name="Yacoub M.N."/>
            <person name="Stajich J.E."/>
            <person name="James T.Y."/>
        </authorList>
    </citation>
    <scope>NUCLEOTIDE SEQUENCE [LARGE SCALE GENOMIC DNA]</scope>
    <source>
        <strain evidence="13 14">JEL0888</strain>
    </source>
</reference>
<evidence type="ECO:0000256" key="9">
    <source>
        <dbReference type="SAM" id="Coils"/>
    </source>
</evidence>
<evidence type="ECO:0000256" key="2">
    <source>
        <dbReference type="ARBA" id="ARBA00022553"/>
    </source>
</evidence>
<feature type="compositionally biased region" description="Low complexity" evidence="10">
    <location>
        <begin position="312"/>
        <end position="328"/>
    </location>
</feature>
<dbReference type="InterPro" id="IPR000684">
    <property type="entry name" value="RNA_pol_II_repeat_euk"/>
</dbReference>
<evidence type="ECO:0000313" key="13">
    <source>
        <dbReference type="EMBL" id="KAL2918540.1"/>
    </source>
</evidence>
<dbReference type="Pfam" id="PF13600">
    <property type="entry name" value="DUF4140"/>
    <property type="match status" value="1"/>
</dbReference>
<evidence type="ECO:0000313" key="14">
    <source>
        <dbReference type="Proteomes" id="UP001527925"/>
    </source>
</evidence>
<keyword evidence="7" id="KW-0804">Transcription</keyword>
<dbReference type="InterPro" id="IPR011935">
    <property type="entry name" value="CHP02231"/>
</dbReference>
<accession>A0ABR4NGF0</accession>
<keyword evidence="14" id="KW-1185">Reference proteome</keyword>
<evidence type="ECO:0000256" key="4">
    <source>
        <dbReference type="ARBA" id="ARBA00022737"/>
    </source>
</evidence>
<name>A0ABR4NGF0_9FUNG</name>
<dbReference type="PANTHER" id="PTHR31005">
    <property type="entry name" value="DUF4139 DOMAIN-CONTAINING PROTEIN"/>
    <property type="match status" value="1"/>
</dbReference>
<feature type="region of interest" description="Disordered" evidence="10">
    <location>
        <begin position="305"/>
        <end position="346"/>
    </location>
</feature>
<keyword evidence="3" id="KW-0479">Metal-binding</keyword>
<evidence type="ECO:0008006" key="15">
    <source>
        <dbReference type="Google" id="ProtNLM"/>
    </source>
</evidence>
<dbReference type="InterPro" id="IPR025554">
    <property type="entry name" value="DUF4140"/>
</dbReference>
<gene>
    <name evidence="13" type="ORF">HK105_201941</name>
</gene>
<keyword evidence="4" id="KW-0677">Repeat</keyword>
<dbReference type="PROSITE" id="PS00115">
    <property type="entry name" value="RNA_POL_II_REPEAT"/>
    <property type="match status" value="1"/>
</dbReference>
<protein>
    <recommendedName>
        <fullName evidence="15">Mucoidy inhibitor A</fullName>
    </recommendedName>
</protein>
<keyword evidence="6" id="KW-0238">DNA-binding</keyword>
<comment type="subcellular location">
    <subcellularLocation>
        <location evidence="1">Nucleus</location>
    </subcellularLocation>
</comment>
<evidence type="ECO:0000256" key="3">
    <source>
        <dbReference type="ARBA" id="ARBA00022723"/>
    </source>
</evidence>
<dbReference type="Proteomes" id="UP001527925">
    <property type="component" value="Unassembled WGS sequence"/>
</dbReference>
<feature type="domain" description="DUF4140" evidence="12">
    <location>
        <begin position="27"/>
        <end position="127"/>
    </location>
</feature>
<evidence type="ECO:0000256" key="5">
    <source>
        <dbReference type="ARBA" id="ARBA00022833"/>
    </source>
</evidence>
<proteinExistence type="predicted"/>
<evidence type="ECO:0000259" key="11">
    <source>
        <dbReference type="Pfam" id="PF13598"/>
    </source>
</evidence>
<feature type="coiled-coil region" evidence="9">
    <location>
        <begin position="97"/>
        <end position="124"/>
    </location>
</feature>
<evidence type="ECO:0000256" key="1">
    <source>
        <dbReference type="ARBA" id="ARBA00004123"/>
    </source>
</evidence>
<dbReference type="EMBL" id="JADGIZ020000006">
    <property type="protein sequence ID" value="KAL2918540.1"/>
    <property type="molecule type" value="Genomic_DNA"/>
</dbReference>
<evidence type="ECO:0000256" key="7">
    <source>
        <dbReference type="ARBA" id="ARBA00023163"/>
    </source>
</evidence>
<sequence length="610" mass="66317">MTSPAAPASDDTHAIKVQAADAPIRAATVYSDRAEVSRVVHADLVAGLNQLSLEGLSELDEDSIRVSGVGHASIVEVRFESVVNHVIETDEAGKSELETLRSKLKALNAKEKRLQAERDAVNEQAASLESFAKDVVAAPSAVASETSLASRNAWEQQASAFFSEVVDGHFAASKQASLDALELEVQLEDLATEIQVVSARIYELNGSVERVEYKTTNIVHVVLLAHESESVAVKLTYMVNNAQWVPSYDIRVSSEKESLELTYKAEISQSSGEDWKDALLTLSTARASMRGDMETLEKPWSLKIRREPKYNPTSPTYSPTSPSYSPTSGEITRMRVSPPPPAPRAPGMDTVYTTMVTEVIEVVETAFAPVMSMPVTEAKQSLTAATFEIPTRNTIPSDGALHKVTVAIAELKPNFSYLTAPKLAERVYLKAEIKNMSEYAFIEGPCAIFLDGSFVTRSTLGKTVSPLDTFEISLGVDPGITVVYGPLKKLAADTGLALFGKTSLIKFSRQITIKNAKRIPISIHVLEQFPMSQDEKIKVTLIEPAVTNITPIASEEAADQVPASTAKSIRLFQDKNVLDFSLTIAAGESKEVPIKFDVAYPEKERVLGLN</sequence>
<evidence type="ECO:0000259" key="12">
    <source>
        <dbReference type="Pfam" id="PF13600"/>
    </source>
</evidence>
<dbReference type="InterPro" id="IPR037291">
    <property type="entry name" value="DUF4139"/>
</dbReference>
<dbReference type="NCBIfam" id="TIGR02231">
    <property type="entry name" value="mucoidy inhibitor MuiA family protein"/>
    <property type="match status" value="1"/>
</dbReference>
<evidence type="ECO:0000256" key="8">
    <source>
        <dbReference type="ARBA" id="ARBA00023242"/>
    </source>
</evidence>
<evidence type="ECO:0000256" key="10">
    <source>
        <dbReference type="SAM" id="MobiDB-lite"/>
    </source>
</evidence>
<keyword evidence="2" id="KW-0597">Phosphoprotein</keyword>
<keyword evidence="5" id="KW-0862">Zinc</keyword>
<keyword evidence="8" id="KW-0539">Nucleus</keyword>
<organism evidence="13 14">
    <name type="scientific">Polyrhizophydium stewartii</name>
    <dbReference type="NCBI Taxonomy" id="2732419"/>
    <lineage>
        <taxon>Eukaryota</taxon>
        <taxon>Fungi</taxon>
        <taxon>Fungi incertae sedis</taxon>
        <taxon>Chytridiomycota</taxon>
        <taxon>Chytridiomycota incertae sedis</taxon>
        <taxon>Chytridiomycetes</taxon>
        <taxon>Rhizophydiales</taxon>
        <taxon>Rhizophydiales incertae sedis</taxon>
        <taxon>Polyrhizophydium</taxon>
    </lineage>
</organism>